<reference evidence="1" key="1">
    <citation type="submission" date="2020-03" db="EMBL/GenBank/DDBJ databases">
        <title>Genome differentiation and subclade ecological adaptation of Prochlorococcus HLII clade in the global ocean.</title>
        <authorList>
            <person name="Yan W."/>
            <person name="Fen X."/>
            <person name="Zhang W."/>
        </authorList>
    </citation>
    <scope>NUCLEOTIDE SEQUENCE</scope>
    <source>
        <strain evidence="1">XMU1401</strain>
    </source>
</reference>
<name>A0A8I1X3J4_PROMR</name>
<sequence length="75" mass="8746">MVTKVEKLKGIWGKFEFNKGEDFDISKLLISVEKFTLGKKEAKSEINICRVYYDDIDMDEDAVETRGISIDYFLE</sequence>
<dbReference type="Proteomes" id="UP000666562">
    <property type="component" value="Unassembled WGS sequence"/>
</dbReference>
<dbReference type="RefSeq" id="WP_100883867.1">
    <property type="nucleotide sequence ID" value="NZ_JAAORC010000002.1"/>
</dbReference>
<organism evidence="1 2">
    <name type="scientific">Prochlorococcus marinus str. XMU1401</name>
    <dbReference type="NCBI Taxonomy" id="2052594"/>
    <lineage>
        <taxon>Bacteria</taxon>
        <taxon>Bacillati</taxon>
        <taxon>Cyanobacteriota</taxon>
        <taxon>Cyanophyceae</taxon>
        <taxon>Synechococcales</taxon>
        <taxon>Prochlorococcaceae</taxon>
        <taxon>Prochlorococcus</taxon>
    </lineage>
</organism>
<protein>
    <submittedName>
        <fullName evidence="1">Uncharacterized protein</fullName>
    </submittedName>
</protein>
<proteinExistence type="predicted"/>
<evidence type="ECO:0000313" key="2">
    <source>
        <dbReference type="Proteomes" id="UP000666562"/>
    </source>
</evidence>
<dbReference type="AlphaFoldDB" id="A0A8I1X3J4"/>
<gene>
    <name evidence="1" type="ORF">HA142_06690</name>
</gene>
<accession>A0A8I1X3J4</accession>
<dbReference type="EMBL" id="JAAORC010000002">
    <property type="protein sequence ID" value="MBO8223198.1"/>
    <property type="molecule type" value="Genomic_DNA"/>
</dbReference>
<evidence type="ECO:0000313" key="1">
    <source>
        <dbReference type="EMBL" id="MBO8223198.1"/>
    </source>
</evidence>
<comment type="caution">
    <text evidence="1">The sequence shown here is derived from an EMBL/GenBank/DDBJ whole genome shotgun (WGS) entry which is preliminary data.</text>
</comment>